<evidence type="ECO:0000313" key="2">
    <source>
        <dbReference type="EMBL" id="NML95175.1"/>
    </source>
</evidence>
<accession>A0A7Y0BRC7</accession>
<comment type="caution">
    <text evidence="2">The sequence shown here is derived from an EMBL/GenBank/DDBJ whole genome shotgun (WGS) entry which is preliminary data.</text>
</comment>
<dbReference type="Proteomes" id="UP000583556">
    <property type="component" value="Unassembled WGS sequence"/>
</dbReference>
<evidence type="ECO:0000313" key="3">
    <source>
        <dbReference type="Proteomes" id="UP000583556"/>
    </source>
</evidence>
<reference evidence="2 3" key="1">
    <citation type="submission" date="2020-04" db="EMBL/GenBank/DDBJ databases">
        <title>Novosphingobium sp. TW-4 isolated from soil.</title>
        <authorList>
            <person name="Dahal R.H."/>
            <person name="Chaudhary D.K."/>
        </authorList>
    </citation>
    <scope>NUCLEOTIDE SEQUENCE [LARGE SCALE GENOMIC DNA]</scope>
    <source>
        <strain evidence="2 3">TW-4</strain>
    </source>
</reference>
<proteinExistence type="predicted"/>
<protein>
    <submittedName>
        <fullName evidence="2">Uncharacterized protein</fullName>
    </submittedName>
</protein>
<feature type="transmembrane region" description="Helical" evidence="1">
    <location>
        <begin position="82"/>
        <end position="104"/>
    </location>
</feature>
<gene>
    <name evidence="2" type="ORF">HHL27_15990</name>
</gene>
<keyword evidence="1" id="KW-0472">Membrane</keyword>
<sequence length="105" mass="11620">MRAVAAVQRRERRCTAGFAHTVAFVRLQILQLTPLCSHLQHTPKSVFAASFRTLLQSTTLPAPTNWETAWECLQQEDTMRSIASYVLPIIVAAGVSGMMFTATLV</sequence>
<keyword evidence="3" id="KW-1185">Reference proteome</keyword>
<keyword evidence="1" id="KW-0812">Transmembrane</keyword>
<evidence type="ECO:0000256" key="1">
    <source>
        <dbReference type="SAM" id="Phobius"/>
    </source>
</evidence>
<organism evidence="2 3">
    <name type="scientific">Novosphingobium olei</name>
    <dbReference type="NCBI Taxonomy" id="2728851"/>
    <lineage>
        <taxon>Bacteria</taxon>
        <taxon>Pseudomonadati</taxon>
        <taxon>Pseudomonadota</taxon>
        <taxon>Alphaproteobacteria</taxon>
        <taxon>Sphingomonadales</taxon>
        <taxon>Sphingomonadaceae</taxon>
        <taxon>Novosphingobium</taxon>
    </lineage>
</organism>
<name>A0A7Y0BRC7_9SPHN</name>
<dbReference type="RefSeq" id="WP_169494389.1">
    <property type="nucleotide sequence ID" value="NZ_JABBGM010000008.1"/>
</dbReference>
<keyword evidence="1" id="KW-1133">Transmembrane helix</keyword>
<dbReference type="AlphaFoldDB" id="A0A7Y0BRC7"/>
<dbReference type="EMBL" id="JABBGM010000008">
    <property type="protein sequence ID" value="NML95175.1"/>
    <property type="molecule type" value="Genomic_DNA"/>
</dbReference>